<organism evidence="1 2">
    <name type="scientific">Actinomadura gamaensis</name>
    <dbReference type="NCBI Taxonomy" id="1763541"/>
    <lineage>
        <taxon>Bacteria</taxon>
        <taxon>Bacillati</taxon>
        <taxon>Actinomycetota</taxon>
        <taxon>Actinomycetes</taxon>
        <taxon>Streptosporangiales</taxon>
        <taxon>Thermomonosporaceae</taxon>
        <taxon>Actinomadura</taxon>
    </lineage>
</organism>
<dbReference type="Proteomes" id="UP001595872">
    <property type="component" value="Unassembled WGS sequence"/>
</dbReference>
<protein>
    <recommendedName>
        <fullName evidence="3">Transposase</fullName>
    </recommendedName>
</protein>
<dbReference type="EMBL" id="JBHSIT010000003">
    <property type="protein sequence ID" value="MFC4908114.1"/>
    <property type="molecule type" value="Genomic_DNA"/>
</dbReference>
<evidence type="ECO:0000313" key="1">
    <source>
        <dbReference type="EMBL" id="MFC4908114.1"/>
    </source>
</evidence>
<evidence type="ECO:0008006" key="3">
    <source>
        <dbReference type="Google" id="ProtNLM"/>
    </source>
</evidence>
<proteinExistence type="predicted"/>
<reference evidence="2" key="1">
    <citation type="journal article" date="2019" name="Int. J. Syst. Evol. Microbiol.">
        <title>The Global Catalogue of Microorganisms (GCM) 10K type strain sequencing project: providing services to taxonomists for standard genome sequencing and annotation.</title>
        <authorList>
            <consortium name="The Broad Institute Genomics Platform"/>
            <consortium name="The Broad Institute Genome Sequencing Center for Infectious Disease"/>
            <person name="Wu L."/>
            <person name="Ma J."/>
        </authorList>
    </citation>
    <scope>NUCLEOTIDE SEQUENCE [LARGE SCALE GENOMIC DNA]</scope>
    <source>
        <strain evidence="2">KLKA75</strain>
    </source>
</reference>
<comment type="caution">
    <text evidence="1">The sequence shown here is derived from an EMBL/GenBank/DDBJ whole genome shotgun (WGS) entry which is preliminary data.</text>
</comment>
<sequence>MTSHKAGVPSAWVRSECARRFPTDDRRRHACEVLLARVMDH</sequence>
<name>A0ABV9TWP6_9ACTN</name>
<gene>
    <name evidence="1" type="ORF">ACFPCY_12340</name>
</gene>
<evidence type="ECO:0000313" key="2">
    <source>
        <dbReference type="Proteomes" id="UP001595872"/>
    </source>
</evidence>
<accession>A0ABV9TWP6</accession>
<dbReference type="RefSeq" id="WP_378254440.1">
    <property type="nucleotide sequence ID" value="NZ_JBHSIT010000003.1"/>
</dbReference>
<keyword evidence="2" id="KW-1185">Reference proteome</keyword>